<dbReference type="PANTHER" id="PTHR47926:SF483">
    <property type="entry name" value="TETRATRICOPEPTIDE-LIKE HELICAL DOMAIN SUPERFAMILY"/>
    <property type="match status" value="1"/>
</dbReference>
<evidence type="ECO:0000313" key="4">
    <source>
        <dbReference type="Proteomes" id="UP000825729"/>
    </source>
</evidence>
<dbReference type="Proteomes" id="UP000825729">
    <property type="component" value="Unassembled WGS sequence"/>
</dbReference>
<sequence>MITSGLSKDDSFTSKILFFSAISDFGDINYSSKLFFRLPSPSILCWNIIIRGYSKSKNPNRAITLYAQMLHSGVSPDHLTFPFLVKSSARLSSHRLGASLHCHISRSGIESDKFVQNSLVHMYSACGDVVSARKLFDEILLPSVVSWNSIVDGYAKCGDMVSAREMFDSMPERDVVSWSALIDGYVKDGDHREALALFERMQIEGLKANDVTMVSVLCACAHLGAIEQGRRMHQYVADNGLQLTLTLITSLIDMYSKCGSIEEAARVFRGASLDQTDVLTWNAMITGFAAHGLWRDSLDLFHEMQSHVQFHRLRLARRSFQTKEKKETGLSSDIKVFPSRFLLRPLVPLEGSPSSFFSL</sequence>
<feature type="repeat" description="PPR" evidence="2">
    <location>
        <begin position="174"/>
        <end position="208"/>
    </location>
</feature>
<dbReference type="Pfam" id="PF13041">
    <property type="entry name" value="PPR_2"/>
    <property type="match status" value="2"/>
</dbReference>
<dbReference type="PROSITE" id="PS51375">
    <property type="entry name" value="PPR"/>
    <property type="match status" value="4"/>
</dbReference>
<reference evidence="3 4" key="1">
    <citation type="submission" date="2021-07" db="EMBL/GenBank/DDBJ databases">
        <title>The Aristolochia fimbriata genome: insights into angiosperm evolution, floral development and chemical biosynthesis.</title>
        <authorList>
            <person name="Jiao Y."/>
        </authorList>
    </citation>
    <scope>NUCLEOTIDE SEQUENCE [LARGE SCALE GENOMIC DNA]</scope>
    <source>
        <strain evidence="3">IBCAS-2021</strain>
        <tissue evidence="3">Leaf</tissue>
    </source>
</reference>
<keyword evidence="4" id="KW-1185">Reference proteome</keyword>
<accession>A0AAV7DZA5</accession>
<feature type="repeat" description="PPR" evidence="2">
    <location>
        <begin position="277"/>
        <end position="307"/>
    </location>
</feature>
<evidence type="ECO:0000313" key="3">
    <source>
        <dbReference type="EMBL" id="KAG9441950.1"/>
    </source>
</evidence>
<keyword evidence="1" id="KW-0677">Repeat</keyword>
<dbReference type="AlphaFoldDB" id="A0AAV7DZA5"/>
<evidence type="ECO:0000256" key="2">
    <source>
        <dbReference type="PROSITE-ProRule" id="PRU00708"/>
    </source>
</evidence>
<dbReference type="Pfam" id="PF12854">
    <property type="entry name" value="PPR_1"/>
    <property type="match status" value="1"/>
</dbReference>
<proteinExistence type="predicted"/>
<gene>
    <name evidence="3" type="ORF">H6P81_017804</name>
</gene>
<dbReference type="Pfam" id="PF01535">
    <property type="entry name" value="PPR"/>
    <property type="match status" value="3"/>
</dbReference>
<evidence type="ECO:0008006" key="5">
    <source>
        <dbReference type="Google" id="ProtNLM"/>
    </source>
</evidence>
<dbReference type="FunFam" id="1.25.40.10:FF:001269">
    <property type="entry name" value="Pentatricopeptide repeat-containing protein At5g56310"/>
    <property type="match status" value="1"/>
</dbReference>
<evidence type="ECO:0000256" key="1">
    <source>
        <dbReference type="ARBA" id="ARBA00022737"/>
    </source>
</evidence>
<comment type="caution">
    <text evidence="3">The sequence shown here is derived from an EMBL/GenBank/DDBJ whole genome shotgun (WGS) entry which is preliminary data.</text>
</comment>
<organism evidence="3 4">
    <name type="scientific">Aristolochia fimbriata</name>
    <name type="common">White veined hardy Dutchman's pipe vine</name>
    <dbReference type="NCBI Taxonomy" id="158543"/>
    <lineage>
        <taxon>Eukaryota</taxon>
        <taxon>Viridiplantae</taxon>
        <taxon>Streptophyta</taxon>
        <taxon>Embryophyta</taxon>
        <taxon>Tracheophyta</taxon>
        <taxon>Spermatophyta</taxon>
        <taxon>Magnoliopsida</taxon>
        <taxon>Magnoliidae</taxon>
        <taxon>Piperales</taxon>
        <taxon>Aristolochiaceae</taxon>
        <taxon>Aristolochia</taxon>
    </lineage>
</organism>
<dbReference type="Gene3D" id="1.25.40.10">
    <property type="entry name" value="Tetratricopeptide repeat domain"/>
    <property type="match status" value="3"/>
</dbReference>
<dbReference type="GO" id="GO:0009451">
    <property type="term" value="P:RNA modification"/>
    <property type="evidence" value="ECO:0007669"/>
    <property type="project" value="InterPro"/>
</dbReference>
<feature type="repeat" description="PPR" evidence="2">
    <location>
        <begin position="42"/>
        <end position="76"/>
    </location>
</feature>
<dbReference type="InterPro" id="IPR046960">
    <property type="entry name" value="PPR_At4g14850-like_plant"/>
</dbReference>
<dbReference type="InterPro" id="IPR011990">
    <property type="entry name" value="TPR-like_helical_dom_sf"/>
</dbReference>
<dbReference type="InterPro" id="IPR002885">
    <property type="entry name" value="PPR_rpt"/>
</dbReference>
<dbReference type="PANTHER" id="PTHR47926">
    <property type="entry name" value="PENTATRICOPEPTIDE REPEAT-CONTAINING PROTEIN"/>
    <property type="match status" value="1"/>
</dbReference>
<dbReference type="EMBL" id="JAINDJ010000007">
    <property type="protein sequence ID" value="KAG9441950.1"/>
    <property type="molecule type" value="Genomic_DNA"/>
</dbReference>
<protein>
    <recommendedName>
        <fullName evidence="5">Pentatricopeptide repeat-containing protein</fullName>
    </recommendedName>
</protein>
<name>A0AAV7DZA5_ARIFI</name>
<feature type="repeat" description="PPR" evidence="2">
    <location>
        <begin position="143"/>
        <end position="173"/>
    </location>
</feature>
<dbReference type="NCBIfam" id="TIGR00756">
    <property type="entry name" value="PPR"/>
    <property type="match status" value="4"/>
</dbReference>
<dbReference type="GO" id="GO:0003723">
    <property type="term" value="F:RNA binding"/>
    <property type="evidence" value="ECO:0007669"/>
    <property type="project" value="InterPro"/>
</dbReference>